<evidence type="ECO:0000313" key="1">
    <source>
        <dbReference type="EMBL" id="QQP52146.1"/>
    </source>
</evidence>
<dbReference type="OrthoDB" id="10432811at2759"/>
<dbReference type="AlphaFoldDB" id="A0A7T8HL83"/>
<evidence type="ECO:0000313" key="2">
    <source>
        <dbReference type="Proteomes" id="UP000595437"/>
    </source>
</evidence>
<reference evidence="2" key="1">
    <citation type="submission" date="2021-01" db="EMBL/GenBank/DDBJ databases">
        <title>Caligus Genome Assembly.</title>
        <authorList>
            <person name="Gallardo-Escarate C."/>
        </authorList>
    </citation>
    <scope>NUCLEOTIDE SEQUENCE [LARGE SCALE GENOMIC DNA]</scope>
</reference>
<dbReference type="EMBL" id="CP045892">
    <property type="protein sequence ID" value="QQP52146.1"/>
    <property type="molecule type" value="Genomic_DNA"/>
</dbReference>
<sequence length="125" mass="14310">MDIVYCRHIACGYNGDQPKVVCTDEVISADDERNADVISLRSGVIMGYHARQSLPCFGSLLYHELKEKSFSISKINRRKRSVDGNVFHVEGFERKRFRGASELYRPGVDMCPRLIVKSIRREDCP</sequence>
<name>A0A7T8HL83_CALRO</name>
<gene>
    <name evidence="1" type="ORF">FKW44_004193</name>
</gene>
<accession>A0A7T8HL83</accession>
<keyword evidence="2" id="KW-1185">Reference proteome</keyword>
<protein>
    <submittedName>
        <fullName evidence="1">Uncharacterized protein</fullName>
    </submittedName>
</protein>
<organism evidence="1 2">
    <name type="scientific">Caligus rogercresseyi</name>
    <name type="common">Sea louse</name>
    <dbReference type="NCBI Taxonomy" id="217165"/>
    <lineage>
        <taxon>Eukaryota</taxon>
        <taxon>Metazoa</taxon>
        <taxon>Ecdysozoa</taxon>
        <taxon>Arthropoda</taxon>
        <taxon>Crustacea</taxon>
        <taxon>Multicrustacea</taxon>
        <taxon>Hexanauplia</taxon>
        <taxon>Copepoda</taxon>
        <taxon>Siphonostomatoida</taxon>
        <taxon>Caligidae</taxon>
        <taxon>Caligus</taxon>
    </lineage>
</organism>
<dbReference type="Proteomes" id="UP000595437">
    <property type="component" value="Chromosome 3"/>
</dbReference>
<proteinExistence type="predicted"/>